<evidence type="ECO:0000313" key="2">
    <source>
        <dbReference type="EMBL" id="KAK1270654.1"/>
    </source>
</evidence>
<name>A0AAV9B2W6_ACOGR</name>
<dbReference type="AlphaFoldDB" id="A0AAV9B2W6"/>
<comment type="caution">
    <text evidence="2">The sequence shown here is derived from an EMBL/GenBank/DDBJ whole genome shotgun (WGS) entry which is preliminary data.</text>
</comment>
<dbReference type="CDD" id="cd08948">
    <property type="entry name" value="5beta-POR_like_SDR_a"/>
    <property type="match status" value="1"/>
</dbReference>
<dbReference type="InterPro" id="IPR036291">
    <property type="entry name" value="NAD(P)-bd_dom_sf"/>
</dbReference>
<reference evidence="2" key="2">
    <citation type="submission" date="2023-06" db="EMBL/GenBank/DDBJ databases">
        <authorList>
            <person name="Ma L."/>
            <person name="Liu K.-W."/>
            <person name="Li Z."/>
            <person name="Hsiao Y.-Y."/>
            <person name="Qi Y."/>
            <person name="Fu T."/>
            <person name="Tang G."/>
            <person name="Zhang D."/>
            <person name="Sun W.-H."/>
            <person name="Liu D.-K."/>
            <person name="Li Y."/>
            <person name="Chen G.-Z."/>
            <person name="Liu X.-D."/>
            <person name="Liao X.-Y."/>
            <person name="Jiang Y.-T."/>
            <person name="Yu X."/>
            <person name="Hao Y."/>
            <person name="Huang J."/>
            <person name="Zhao X.-W."/>
            <person name="Ke S."/>
            <person name="Chen Y.-Y."/>
            <person name="Wu W.-L."/>
            <person name="Hsu J.-L."/>
            <person name="Lin Y.-F."/>
            <person name="Huang M.-D."/>
            <person name="Li C.-Y."/>
            <person name="Huang L."/>
            <person name="Wang Z.-W."/>
            <person name="Zhao X."/>
            <person name="Zhong W.-Y."/>
            <person name="Peng D.-H."/>
            <person name="Ahmad S."/>
            <person name="Lan S."/>
            <person name="Zhang J.-S."/>
            <person name="Tsai W.-C."/>
            <person name="Van De Peer Y."/>
            <person name="Liu Z.-J."/>
        </authorList>
    </citation>
    <scope>NUCLEOTIDE SEQUENCE</scope>
    <source>
        <strain evidence="2">SCP</strain>
        <tissue evidence="2">Leaves</tissue>
    </source>
</reference>
<proteinExistence type="predicted"/>
<sequence>MGIVKESPENVALIIGVTGLVGKELARATLSSPAWKKVYGVARNPDDTLVIPDGTCVDYQFIACDLLKPEEVAERLSPLADVTHLFWVTWATLQPLDTPECCDLNWSMMSNVLDAVLPSTMMSLKHVSLQTGAKHYVSIKDGCSSSTLYYDEESPRVEGAHNFYYALEDLLKERLKVSWSVHRPGLIIGSSKRTLFNFMGTLCVYATLCKHLGLPFVFGGERLCWEEPYMDASDARLVAQQQIWASTHEDVVEGGGHAFNAVNGPRFTWKEVWPALAEKFGLEMPEEPFDPTMVYSMGMADKGEAWEGIVEKGGLRETKMGEIANWWLMDAMFRCPVKMLLSRAKVDGMGFSMTYEMTESLSYWVDRMREEKLIP</sequence>
<evidence type="ECO:0000313" key="3">
    <source>
        <dbReference type="Proteomes" id="UP001179952"/>
    </source>
</evidence>
<dbReference type="GO" id="GO:0016627">
    <property type="term" value="F:oxidoreductase activity, acting on the CH-CH group of donors"/>
    <property type="evidence" value="ECO:0007669"/>
    <property type="project" value="UniProtKB-ARBA"/>
</dbReference>
<dbReference type="Proteomes" id="UP001179952">
    <property type="component" value="Unassembled WGS sequence"/>
</dbReference>
<dbReference type="Pfam" id="PF22917">
    <property type="entry name" value="PRISE"/>
    <property type="match status" value="1"/>
</dbReference>
<dbReference type="PANTHER" id="PTHR32487:SF12">
    <property type="entry name" value="3-OXO-DELTA(4,5)-STEROID 5-BETA-REDUCTASE"/>
    <property type="match status" value="1"/>
</dbReference>
<dbReference type="PANTHER" id="PTHR32487">
    <property type="entry name" value="3-OXO-DELTA(4,5)-STEROID 5-BETA-REDUCTASE"/>
    <property type="match status" value="1"/>
</dbReference>
<evidence type="ECO:0000259" key="1">
    <source>
        <dbReference type="Pfam" id="PF22917"/>
    </source>
</evidence>
<protein>
    <submittedName>
        <fullName evidence="2">3-oxo-Delta(4,5)-steroid 5-beta-reductase</fullName>
    </submittedName>
</protein>
<keyword evidence="3" id="KW-1185">Reference proteome</keyword>
<organism evidence="2 3">
    <name type="scientific">Acorus gramineus</name>
    <name type="common">Dwarf sweet flag</name>
    <dbReference type="NCBI Taxonomy" id="55184"/>
    <lineage>
        <taxon>Eukaryota</taxon>
        <taxon>Viridiplantae</taxon>
        <taxon>Streptophyta</taxon>
        <taxon>Embryophyta</taxon>
        <taxon>Tracheophyta</taxon>
        <taxon>Spermatophyta</taxon>
        <taxon>Magnoliopsida</taxon>
        <taxon>Liliopsida</taxon>
        <taxon>Acoraceae</taxon>
        <taxon>Acorus</taxon>
    </lineage>
</organism>
<feature type="domain" description="PRISE-like Rossmann-fold" evidence="1">
    <location>
        <begin position="71"/>
        <end position="375"/>
    </location>
</feature>
<reference evidence="2" key="1">
    <citation type="journal article" date="2023" name="Nat. Commun.">
        <title>Diploid and tetraploid genomes of Acorus and the evolution of monocots.</title>
        <authorList>
            <person name="Ma L."/>
            <person name="Liu K.W."/>
            <person name="Li Z."/>
            <person name="Hsiao Y.Y."/>
            <person name="Qi Y."/>
            <person name="Fu T."/>
            <person name="Tang G.D."/>
            <person name="Zhang D."/>
            <person name="Sun W.H."/>
            <person name="Liu D.K."/>
            <person name="Li Y."/>
            <person name="Chen G.Z."/>
            <person name="Liu X.D."/>
            <person name="Liao X.Y."/>
            <person name="Jiang Y.T."/>
            <person name="Yu X."/>
            <person name="Hao Y."/>
            <person name="Huang J."/>
            <person name="Zhao X.W."/>
            <person name="Ke S."/>
            <person name="Chen Y.Y."/>
            <person name="Wu W.L."/>
            <person name="Hsu J.L."/>
            <person name="Lin Y.F."/>
            <person name="Huang M.D."/>
            <person name="Li C.Y."/>
            <person name="Huang L."/>
            <person name="Wang Z.W."/>
            <person name="Zhao X."/>
            <person name="Zhong W.Y."/>
            <person name="Peng D.H."/>
            <person name="Ahmad S."/>
            <person name="Lan S."/>
            <person name="Zhang J.S."/>
            <person name="Tsai W.C."/>
            <person name="Van de Peer Y."/>
            <person name="Liu Z.J."/>
        </authorList>
    </citation>
    <scope>NUCLEOTIDE SEQUENCE</scope>
    <source>
        <strain evidence="2">SCP</strain>
    </source>
</reference>
<dbReference type="SUPFAM" id="SSF51735">
    <property type="entry name" value="NAD(P)-binding Rossmann-fold domains"/>
    <property type="match status" value="1"/>
</dbReference>
<accession>A0AAV9B2W6</accession>
<dbReference type="InterPro" id="IPR055222">
    <property type="entry name" value="PRISE-like_Rossmann-fold"/>
</dbReference>
<dbReference type="EMBL" id="JAUJYN010000005">
    <property type="protein sequence ID" value="KAK1270654.1"/>
    <property type="molecule type" value="Genomic_DNA"/>
</dbReference>
<dbReference type="Gene3D" id="3.40.50.720">
    <property type="entry name" value="NAD(P)-binding Rossmann-like Domain"/>
    <property type="match status" value="1"/>
</dbReference>
<gene>
    <name evidence="2" type="ORF">QJS04_geneDACA007529</name>
</gene>